<protein>
    <submittedName>
        <fullName evidence="1">Uncharacterized protein</fullName>
    </submittedName>
</protein>
<dbReference type="EMBL" id="ML979135">
    <property type="protein sequence ID" value="KAF1916153.1"/>
    <property type="molecule type" value="Genomic_DNA"/>
</dbReference>
<dbReference type="Proteomes" id="UP000800096">
    <property type="component" value="Unassembled WGS sequence"/>
</dbReference>
<evidence type="ECO:0000313" key="2">
    <source>
        <dbReference type="Proteomes" id="UP000800096"/>
    </source>
</evidence>
<gene>
    <name evidence="1" type="ORF">BDU57DRAFT_219744</name>
</gene>
<evidence type="ECO:0000313" key="1">
    <source>
        <dbReference type="EMBL" id="KAF1916153.1"/>
    </source>
</evidence>
<accession>A0A6A5QL53</accession>
<proteinExistence type="predicted"/>
<keyword evidence="2" id="KW-1185">Reference proteome</keyword>
<sequence>MMRQSCRLRHKLKAPRPGEARMLVVRFGKVQRHDTLSVDHGRVALHQRVPTLLGCSEVARQPIARAGDDLVTVRRTQQISVIMYLRRRSVKRGAEVMAAEVPATDGSEGGACRVSARHAESQLACPAVSISWATCRDSRLSPGQGAPDLLCGVHLPPSSHAALRATPYSYSPAPITCSTSPPVRPWSRIPLLVCTASRFCSCLGSRPRPARTQGGANLPATWTPIPFRLIVACSTANLRVSAALHRHHHACTAVTARHRAAPLYHGSIDADLLSLAQHSVPPPRRAPSPDVVAAPLWIRHHVHSSLLAATPPGSEPPTVP</sequence>
<name>A0A6A5QL53_AMPQU</name>
<organism evidence="1 2">
    <name type="scientific">Ampelomyces quisqualis</name>
    <name type="common">Powdery mildew agent</name>
    <dbReference type="NCBI Taxonomy" id="50730"/>
    <lineage>
        <taxon>Eukaryota</taxon>
        <taxon>Fungi</taxon>
        <taxon>Dikarya</taxon>
        <taxon>Ascomycota</taxon>
        <taxon>Pezizomycotina</taxon>
        <taxon>Dothideomycetes</taxon>
        <taxon>Pleosporomycetidae</taxon>
        <taxon>Pleosporales</taxon>
        <taxon>Pleosporineae</taxon>
        <taxon>Phaeosphaeriaceae</taxon>
        <taxon>Ampelomyces</taxon>
    </lineage>
</organism>
<reference evidence="1" key="1">
    <citation type="journal article" date="2020" name="Stud. Mycol.">
        <title>101 Dothideomycetes genomes: a test case for predicting lifestyles and emergence of pathogens.</title>
        <authorList>
            <person name="Haridas S."/>
            <person name="Albert R."/>
            <person name="Binder M."/>
            <person name="Bloem J."/>
            <person name="Labutti K."/>
            <person name="Salamov A."/>
            <person name="Andreopoulos B."/>
            <person name="Baker S."/>
            <person name="Barry K."/>
            <person name="Bills G."/>
            <person name="Bluhm B."/>
            <person name="Cannon C."/>
            <person name="Castanera R."/>
            <person name="Culley D."/>
            <person name="Daum C."/>
            <person name="Ezra D."/>
            <person name="Gonzalez J."/>
            <person name="Henrissat B."/>
            <person name="Kuo A."/>
            <person name="Liang C."/>
            <person name="Lipzen A."/>
            <person name="Lutzoni F."/>
            <person name="Magnuson J."/>
            <person name="Mondo S."/>
            <person name="Nolan M."/>
            <person name="Ohm R."/>
            <person name="Pangilinan J."/>
            <person name="Park H.-J."/>
            <person name="Ramirez L."/>
            <person name="Alfaro M."/>
            <person name="Sun H."/>
            <person name="Tritt A."/>
            <person name="Yoshinaga Y."/>
            <person name="Zwiers L.-H."/>
            <person name="Turgeon B."/>
            <person name="Goodwin S."/>
            <person name="Spatafora J."/>
            <person name="Crous P."/>
            <person name="Grigoriev I."/>
        </authorList>
    </citation>
    <scope>NUCLEOTIDE SEQUENCE</scope>
    <source>
        <strain evidence="1">HMLAC05119</strain>
    </source>
</reference>
<dbReference type="AlphaFoldDB" id="A0A6A5QL53"/>